<feature type="compositionally biased region" description="Basic and acidic residues" evidence="1">
    <location>
        <begin position="106"/>
        <end position="115"/>
    </location>
</feature>
<dbReference type="PANTHER" id="PTHR37542">
    <property type="entry name" value="HELO DOMAIN-CONTAINING PROTEIN-RELATED"/>
    <property type="match status" value="1"/>
</dbReference>
<evidence type="ECO:0000313" key="4">
    <source>
        <dbReference type="Proteomes" id="UP000777438"/>
    </source>
</evidence>
<proteinExistence type="predicted"/>
<evidence type="ECO:0000313" key="3">
    <source>
        <dbReference type="EMBL" id="KAH6898223.1"/>
    </source>
</evidence>
<protein>
    <recommendedName>
        <fullName evidence="2">DUF7580 domain-containing protein</fullName>
    </recommendedName>
</protein>
<reference evidence="3 4" key="1">
    <citation type="journal article" date="2021" name="Nat. Commun.">
        <title>Genetic determinants of endophytism in the Arabidopsis root mycobiome.</title>
        <authorList>
            <person name="Mesny F."/>
            <person name="Miyauchi S."/>
            <person name="Thiergart T."/>
            <person name="Pickel B."/>
            <person name="Atanasova L."/>
            <person name="Karlsson M."/>
            <person name="Huettel B."/>
            <person name="Barry K.W."/>
            <person name="Haridas S."/>
            <person name="Chen C."/>
            <person name="Bauer D."/>
            <person name="Andreopoulos W."/>
            <person name="Pangilinan J."/>
            <person name="LaButti K."/>
            <person name="Riley R."/>
            <person name="Lipzen A."/>
            <person name="Clum A."/>
            <person name="Drula E."/>
            <person name="Henrissat B."/>
            <person name="Kohler A."/>
            <person name="Grigoriev I.V."/>
            <person name="Martin F.M."/>
            <person name="Hacquard S."/>
        </authorList>
    </citation>
    <scope>NUCLEOTIDE SEQUENCE [LARGE SCALE GENOMIC DNA]</scope>
    <source>
        <strain evidence="3 4">MPI-CAGE-CH-0241</strain>
    </source>
</reference>
<dbReference type="InterPro" id="IPR056002">
    <property type="entry name" value="DUF7580"/>
</dbReference>
<dbReference type="InterPro" id="IPR011009">
    <property type="entry name" value="Kinase-like_dom_sf"/>
</dbReference>
<dbReference type="PANTHER" id="PTHR37542:SF1">
    <property type="entry name" value="PRION-INHIBITION AND PROPAGATION HELO DOMAIN-CONTAINING PROTEIN"/>
    <property type="match status" value="1"/>
</dbReference>
<name>A0A9P8WDK1_9HYPO</name>
<dbReference type="SUPFAM" id="SSF56112">
    <property type="entry name" value="Protein kinase-like (PK-like)"/>
    <property type="match status" value="1"/>
</dbReference>
<dbReference type="Proteomes" id="UP000777438">
    <property type="component" value="Unassembled WGS sequence"/>
</dbReference>
<comment type="caution">
    <text evidence="3">The sequence shown here is derived from an EMBL/GenBank/DDBJ whole genome shotgun (WGS) entry which is preliminary data.</text>
</comment>
<dbReference type="OrthoDB" id="1911848at2759"/>
<dbReference type="AlphaFoldDB" id="A0A9P8WDK1"/>
<evidence type="ECO:0000256" key="1">
    <source>
        <dbReference type="SAM" id="MobiDB-lite"/>
    </source>
</evidence>
<accession>A0A9P8WDK1</accession>
<evidence type="ECO:0000259" key="2">
    <source>
        <dbReference type="Pfam" id="PF24476"/>
    </source>
</evidence>
<gene>
    <name evidence="3" type="ORF">B0T10DRAFT_555557</name>
</gene>
<dbReference type="Gene3D" id="1.10.510.10">
    <property type="entry name" value="Transferase(Phosphotransferase) domain 1"/>
    <property type="match status" value="1"/>
</dbReference>
<organism evidence="3 4">
    <name type="scientific">Thelonectria olida</name>
    <dbReference type="NCBI Taxonomy" id="1576542"/>
    <lineage>
        <taxon>Eukaryota</taxon>
        <taxon>Fungi</taxon>
        <taxon>Dikarya</taxon>
        <taxon>Ascomycota</taxon>
        <taxon>Pezizomycotina</taxon>
        <taxon>Sordariomycetes</taxon>
        <taxon>Hypocreomycetidae</taxon>
        <taxon>Hypocreales</taxon>
        <taxon>Nectriaceae</taxon>
        <taxon>Thelonectria</taxon>
    </lineage>
</organism>
<dbReference type="Pfam" id="PF24476">
    <property type="entry name" value="DUF7580"/>
    <property type="match status" value="1"/>
</dbReference>
<sequence>MDPLSIAGLTIAVIDQLWKVSERTAELISNFREFDNDTKTLENKIRDENSRNRALRRLLFDPSPIYGGKTMFEQFDSEVQNQIQVFFEQARGVIDEAFQILSRRVGKTDANKDQPESSDQSYPSSHLVAAPMLAIPASKPSNRSISTENLLKAVSVQRLKWSWSLSYKKRIEVIVHNFSDLNARIHENVKLCSLATSLGINLQHLERLKENNDAKTLGFDVDAKLHMTATMTQPISQTLEVEDLQVSQDLKKVTTFEDRFGVFHWDGKPMLVEYRSYNLQSPVPVDLDPRSKDLVDSLASLLHQPKEMVFRTPRCTGWVRQVNHNRVAYIFAVPEGAEPAPVSLLRALPPLGSSSSSKSPTPSLGHRFQLAHKLAKCISQLQLVKWVHESFRSENILFFPQPSTEATASPAETRLDLTKPWVLGFEFSRPEMYFSHGHGDYDAARDVYRHPRRQQNPTEPFNKLHDVYALGVVLLEIGLWQPAMSLERHGFSSVNDPEAIQNYLIKVAEKKLSSKVGEKYQQVVLKCLRGNFEVDNDTKEDLKLQVAFRSQVVGVLEKIADAI</sequence>
<keyword evidence="4" id="KW-1185">Reference proteome</keyword>
<feature type="domain" description="DUF7580" evidence="2">
    <location>
        <begin position="360"/>
        <end position="558"/>
    </location>
</feature>
<feature type="region of interest" description="Disordered" evidence="1">
    <location>
        <begin position="105"/>
        <end position="124"/>
    </location>
</feature>
<dbReference type="EMBL" id="JAGPYM010000002">
    <property type="protein sequence ID" value="KAH6898223.1"/>
    <property type="molecule type" value="Genomic_DNA"/>
</dbReference>